<dbReference type="EMBL" id="SNRW01041737">
    <property type="protein sequence ID" value="KAA6335727.1"/>
    <property type="molecule type" value="Genomic_DNA"/>
</dbReference>
<sequence>MEFVGKYHKTMRPKSEKEWKKPKVLLPGKTKDLELSKKQRKELDGERVKVQSDFVIEQVITLISYIHKRTLQMYRWLPDAIIGLLIFATEHV</sequence>
<name>A0A5J4RP74_9EUKA</name>
<accession>A0A5J4RP74</accession>
<organism evidence="1 2">
    <name type="scientific">Streblomastix strix</name>
    <dbReference type="NCBI Taxonomy" id="222440"/>
    <lineage>
        <taxon>Eukaryota</taxon>
        <taxon>Metamonada</taxon>
        <taxon>Preaxostyla</taxon>
        <taxon>Oxymonadida</taxon>
        <taxon>Streblomastigidae</taxon>
        <taxon>Streblomastix</taxon>
    </lineage>
</organism>
<feature type="non-terminal residue" evidence="1">
    <location>
        <position position="92"/>
    </location>
</feature>
<proteinExistence type="predicted"/>
<dbReference type="AlphaFoldDB" id="A0A5J4RP74"/>
<evidence type="ECO:0000313" key="1">
    <source>
        <dbReference type="EMBL" id="KAA6335727.1"/>
    </source>
</evidence>
<gene>
    <name evidence="1" type="ORF">EZS28_052937</name>
</gene>
<evidence type="ECO:0000313" key="2">
    <source>
        <dbReference type="Proteomes" id="UP000324800"/>
    </source>
</evidence>
<protein>
    <submittedName>
        <fullName evidence="1">Uncharacterized protein</fullName>
    </submittedName>
</protein>
<comment type="caution">
    <text evidence="1">The sequence shown here is derived from an EMBL/GenBank/DDBJ whole genome shotgun (WGS) entry which is preliminary data.</text>
</comment>
<reference evidence="1 2" key="1">
    <citation type="submission" date="2019-03" db="EMBL/GenBank/DDBJ databases">
        <title>Single cell metagenomics reveals metabolic interactions within the superorganism composed of flagellate Streblomastix strix and complex community of Bacteroidetes bacteria on its surface.</title>
        <authorList>
            <person name="Treitli S.C."/>
            <person name="Kolisko M."/>
            <person name="Husnik F."/>
            <person name="Keeling P."/>
            <person name="Hampl V."/>
        </authorList>
    </citation>
    <scope>NUCLEOTIDE SEQUENCE [LARGE SCALE GENOMIC DNA]</scope>
    <source>
        <strain evidence="1">ST1C</strain>
    </source>
</reference>
<dbReference type="Proteomes" id="UP000324800">
    <property type="component" value="Unassembled WGS sequence"/>
</dbReference>